<protein>
    <submittedName>
        <fullName evidence="1">Uncharacterized protein</fullName>
    </submittedName>
</protein>
<dbReference type="Proteomes" id="UP001138681">
    <property type="component" value="Unassembled WGS sequence"/>
</dbReference>
<accession>A0A9X1F280</accession>
<comment type="caution">
    <text evidence="1">The sequence shown here is derived from an EMBL/GenBank/DDBJ whole genome shotgun (WGS) entry which is preliminary data.</text>
</comment>
<keyword evidence="2" id="KW-1185">Reference proteome</keyword>
<gene>
    <name evidence="1" type="ORF">KCG46_05120</name>
</gene>
<name>A0A9X1F280_9SPHN</name>
<dbReference type="EMBL" id="JAGSPC010000001">
    <property type="protein sequence ID" value="MBV7258960.1"/>
    <property type="molecule type" value="Genomic_DNA"/>
</dbReference>
<sequence length="122" mass="12882">MFTSLISAVLLSVSAQPANSDAGAQGSKLSQESKAVLRCSAAFALVSYGQSNGDADALKWPDVNTRGREFFVRSMAQMMDETGLNREGIADLVGKEAQRLSDTGEVYTVMPACLVMLDASGV</sequence>
<proteinExistence type="predicted"/>
<dbReference type="AlphaFoldDB" id="A0A9X1F280"/>
<organism evidence="1 2">
    <name type="scientific">Erythrobacter crassostreae</name>
    <dbReference type="NCBI Taxonomy" id="2828328"/>
    <lineage>
        <taxon>Bacteria</taxon>
        <taxon>Pseudomonadati</taxon>
        <taxon>Pseudomonadota</taxon>
        <taxon>Alphaproteobacteria</taxon>
        <taxon>Sphingomonadales</taxon>
        <taxon>Erythrobacteraceae</taxon>
        <taxon>Erythrobacter/Porphyrobacter group</taxon>
        <taxon>Erythrobacter</taxon>
    </lineage>
</organism>
<dbReference type="RefSeq" id="WP_218404217.1">
    <property type="nucleotide sequence ID" value="NZ_JAGSPC010000001.1"/>
</dbReference>
<evidence type="ECO:0000313" key="2">
    <source>
        <dbReference type="Proteomes" id="UP001138681"/>
    </source>
</evidence>
<evidence type="ECO:0000313" key="1">
    <source>
        <dbReference type="EMBL" id="MBV7258960.1"/>
    </source>
</evidence>
<reference evidence="1" key="1">
    <citation type="submission" date="2021-04" db="EMBL/GenBank/DDBJ databases">
        <authorList>
            <person name="Pira H."/>
            <person name="Risdian C."/>
            <person name="Wink J."/>
        </authorList>
    </citation>
    <scope>NUCLEOTIDE SEQUENCE</scope>
    <source>
        <strain evidence="1">WH158</strain>
    </source>
</reference>